<dbReference type="SUPFAM" id="SSF57889">
    <property type="entry name" value="Cysteine-rich domain"/>
    <property type="match status" value="1"/>
</dbReference>
<dbReference type="Pfam" id="PF00130">
    <property type="entry name" value="C1_1"/>
    <property type="match status" value="1"/>
</dbReference>
<dbReference type="Gene3D" id="1.10.357.50">
    <property type="match status" value="1"/>
</dbReference>
<keyword evidence="2" id="KW-0677">Repeat</keyword>
<feature type="domain" description="C2" evidence="6">
    <location>
        <begin position="283"/>
        <end position="432"/>
    </location>
</feature>
<sequence>MAPGNCSMIMSPDLWCSFKSLSGDGGDLGKDGGGCDSDEADDGCVDDAGDCGIGFGEMSHEDEHQLANGEGGGRFGRWQPNGGNIHITSFSPNLPNRPPSHNPFYSSIDSMPELKLARRKSIPLVSDLKMHVYKKTLQALIYPISSTTPHNFVVWSASSPTYCFECEGLLWGLARQGVRCTECGVKCHEKCKDLLNADCLQRAAEKSSKHGAEDKTHNIIMAMRDRMKIRERNKPEIFELIRKVFSVDKKSHTGHMKAVKQSVLDGTSKWKTFDVDAKDHVNDMEHVKMVILEGTAKWEAKVAITVICAQGLIGKDKTGTSDPYVTVQVGKTKKRTTTVPQDLNPVWNQKFYLDEDNDFKSRMRKKLTQESDDFLGQITIEVRTLMGEMDVWDEDDDFKSRIRSTFTRESDDFLGQTIIEVRTLSGEMDVWYNLEKRTDKSAVSGAIRLHISVEIKGEEKVAPYHVQYTCLHENLFHYLCEQANGQVKLPDAKGDEAWKVYFDEPAQEIVDEFAMRYGIESIYQAMTHFSCLSTKYMCPGVPAVMSTLLANINAFYAHTTASTAVSASDRFAASNFGKEKFVKLLDQLHNSLRIDLSVYRNTFPASDPARLQDLKSTVDLLTSITFFRMKVQELSSPPRAGTVVKDCVRACMKSTYQFLFENCYELYSREFQTDPSDDPANMTEGPNVKSLDFWHKLIALVISVIEEDSSSYTAVLNQFPQELNVGQVSASMMWSLFSQDMKYALEEHEKARLCKSTEYMNLLFKVKFLYSKYVSSVPPYKGETAEYPLWFEPFVMQWLNENDDVSMEYLHGAYQRDRKDGFQKASEHVLFSCSVTDIFTQLNQCYDVIKKLECPHPEVVKRYMKRFSKTIQKVLVAYAELVRKDFPNYTGKHTVACILMNNIQQLRVQLEKMFEAMGGPDLDPEAAEVLNGLQQQLNTVLDDLSSIFASSLEPQIKQSVQELGSLLAKVKGQGQVSLNQPSQRNNIAQESDAIMEPLLNLLDEGLALFAQVCEKTVLKRLLKELWKIVMHTLEKAVVLPPLTDPRQIFPIPGNAQAKIEDMSRTLLNHVSQMPSKMPTSLLAQVTSSGGQPFANVSQKLASSLIPSFGTEEVEQPLDMSKEMEKNLTPKQCAVLDMALDTIKQYFHANGNGLKKAFLDKSPELQSLRYALSLYTQTTDSLIKTFVQTQTSQVNIPDHPSPGEESVGEVSIQVDLFTHPGTGEHKVTVKVVAANDLRWQTTGMFRPFIEVHLIGPHLSDKKRRHSTKSKGNNWSPKFNETFHFNLGNEDDPDAYELHICAKDYCFAREDHLIGMAVLQLRDIAEQLSCACWCQLGKQIHLDETGWTILRILSQRTNDEVAKEFVKLKSECRHPEEQVN</sequence>
<dbReference type="EMBL" id="JAODUP010000073">
    <property type="protein sequence ID" value="KAK2163859.1"/>
    <property type="molecule type" value="Genomic_DNA"/>
</dbReference>
<dbReference type="SMART" id="SM00109">
    <property type="entry name" value="C1"/>
    <property type="match status" value="1"/>
</dbReference>
<dbReference type="SMART" id="SM00239">
    <property type="entry name" value="C2"/>
    <property type="match status" value="2"/>
</dbReference>
<dbReference type="Pfam" id="PF06292">
    <property type="entry name" value="MUN"/>
    <property type="match status" value="1"/>
</dbReference>
<dbReference type="CDD" id="cd08395">
    <property type="entry name" value="C2C_Munc13"/>
    <property type="match status" value="1"/>
</dbReference>
<evidence type="ECO:0000256" key="3">
    <source>
        <dbReference type="ARBA" id="ARBA00022771"/>
    </source>
</evidence>
<dbReference type="InterPro" id="IPR035892">
    <property type="entry name" value="C2_domain_sf"/>
</dbReference>
<dbReference type="Gene3D" id="2.60.40.150">
    <property type="entry name" value="C2 domain"/>
    <property type="match status" value="3"/>
</dbReference>
<dbReference type="InterPro" id="IPR014772">
    <property type="entry name" value="Munc13_dom-2"/>
</dbReference>
<evidence type="ECO:0000259" key="8">
    <source>
        <dbReference type="PROSITE" id="PS51258"/>
    </source>
</evidence>
<evidence type="ECO:0000313" key="10">
    <source>
        <dbReference type="EMBL" id="KAK2163859.1"/>
    </source>
</evidence>
<dbReference type="PANTHER" id="PTHR10480:SF12">
    <property type="entry name" value="UNC-13, ISOFORM E"/>
    <property type="match status" value="1"/>
</dbReference>
<dbReference type="InterPro" id="IPR010439">
    <property type="entry name" value="MUN_dom"/>
</dbReference>
<dbReference type="PANTHER" id="PTHR10480">
    <property type="entry name" value="PROTEIN UNC-13 HOMOLOG"/>
    <property type="match status" value="1"/>
</dbReference>
<dbReference type="PROSITE" id="PS00479">
    <property type="entry name" value="ZF_DAG_PE_1"/>
    <property type="match status" value="1"/>
</dbReference>
<keyword evidence="11" id="KW-1185">Reference proteome</keyword>
<evidence type="ECO:0000256" key="5">
    <source>
        <dbReference type="ARBA" id="ARBA00022837"/>
    </source>
</evidence>
<dbReference type="GO" id="GO:0042734">
    <property type="term" value="C:presynaptic membrane"/>
    <property type="evidence" value="ECO:0007669"/>
    <property type="project" value="TreeGrafter"/>
</dbReference>
<dbReference type="FunFam" id="2.60.40.150:FF:000002">
    <property type="entry name" value="Protein unc-13 homolog B"/>
    <property type="match status" value="1"/>
</dbReference>
<dbReference type="SUPFAM" id="SSF49562">
    <property type="entry name" value="C2 domain (Calcium/lipid-binding domain, CaLB)"/>
    <property type="match status" value="2"/>
</dbReference>
<evidence type="ECO:0000259" key="9">
    <source>
        <dbReference type="PROSITE" id="PS51259"/>
    </source>
</evidence>
<dbReference type="GO" id="GO:0008270">
    <property type="term" value="F:zinc ion binding"/>
    <property type="evidence" value="ECO:0007669"/>
    <property type="project" value="UniProtKB-KW"/>
</dbReference>
<dbReference type="FunFam" id="2.60.40.150:FF:000014">
    <property type="entry name" value="protein unc-13 homolog B"/>
    <property type="match status" value="1"/>
</dbReference>
<organism evidence="10 11">
    <name type="scientific">Paralvinella palmiformis</name>
    <dbReference type="NCBI Taxonomy" id="53620"/>
    <lineage>
        <taxon>Eukaryota</taxon>
        <taxon>Metazoa</taxon>
        <taxon>Spiralia</taxon>
        <taxon>Lophotrochozoa</taxon>
        <taxon>Annelida</taxon>
        <taxon>Polychaeta</taxon>
        <taxon>Sedentaria</taxon>
        <taxon>Canalipalpata</taxon>
        <taxon>Terebellida</taxon>
        <taxon>Terebelliformia</taxon>
        <taxon>Alvinellidae</taxon>
        <taxon>Paralvinella</taxon>
    </lineage>
</organism>
<dbReference type="GO" id="GO:0017075">
    <property type="term" value="F:syntaxin-1 binding"/>
    <property type="evidence" value="ECO:0007669"/>
    <property type="project" value="TreeGrafter"/>
</dbReference>
<gene>
    <name evidence="10" type="ORF">LSH36_73g05018</name>
</gene>
<dbReference type="Gene3D" id="1.20.58.1100">
    <property type="match status" value="1"/>
</dbReference>
<dbReference type="Pfam" id="PF00168">
    <property type="entry name" value="C2"/>
    <property type="match status" value="2"/>
</dbReference>
<comment type="caution">
    <text evidence="10">The sequence shown here is derived from an EMBL/GenBank/DDBJ whole genome shotgun (WGS) entry which is preliminary data.</text>
</comment>
<dbReference type="SMART" id="SM01145">
    <property type="entry name" value="DUF1041"/>
    <property type="match status" value="1"/>
</dbReference>
<dbReference type="PROSITE" id="PS50004">
    <property type="entry name" value="C2"/>
    <property type="match status" value="2"/>
</dbReference>
<dbReference type="FunFam" id="3.30.60.20:FF:000001">
    <property type="entry name" value="Protein unc-13 homolog B"/>
    <property type="match status" value="1"/>
</dbReference>
<dbReference type="GO" id="GO:0031594">
    <property type="term" value="C:neuromuscular junction"/>
    <property type="evidence" value="ECO:0007669"/>
    <property type="project" value="TreeGrafter"/>
</dbReference>
<accession>A0AAD9K326</accession>
<keyword evidence="5" id="KW-0106">Calcium</keyword>
<dbReference type="PROSITE" id="PS50081">
    <property type="entry name" value="ZF_DAG_PE_2"/>
    <property type="match status" value="1"/>
</dbReference>
<name>A0AAD9K326_9ANNE</name>
<dbReference type="InterPro" id="IPR014770">
    <property type="entry name" value="Munc13_1"/>
</dbReference>
<reference evidence="10" key="1">
    <citation type="journal article" date="2023" name="Mol. Biol. Evol.">
        <title>Third-Generation Sequencing Reveals the Adaptive Role of the Epigenome in Three Deep-Sea Polychaetes.</title>
        <authorList>
            <person name="Perez M."/>
            <person name="Aroh O."/>
            <person name="Sun Y."/>
            <person name="Lan Y."/>
            <person name="Juniper S.K."/>
            <person name="Young C.R."/>
            <person name="Angers B."/>
            <person name="Qian P.Y."/>
        </authorList>
    </citation>
    <scope>NUCLEOTIDE SEQUENCE</scope>
    <source>
        <strain evidence="10">P08H-3</strain>
    </source>
</reference>
<dbReference type="GO" id="GO:0043195">
    <property type="term" value="C:terminal bouton"/>
    <property type="evidence" value="ECO:0007669"/>
    <property type="project" value="TreeGrafter"/>
</dbReference>
<evidence type="ECO:0000256" key="4">
    <source>
        <dbReference type="ARBA" id="ARBA00022833"/>
    </source>
</evidence>
<keyword evidence="1" id="KW-0479">Metal-binding</keyword>
<evidence type="ECO:0000256" key="2">
    <source>
        <dbReference type="ARBA" id="ARBA00022737"/>
    </source>
</evidence>
<dbReference type="Proteomes" id="UP001208570">
    <property type="component" value="Unassembled WGS sequence"/>
</dbReference>
<dbReference type="Gene3D" id="3.30.60.20">
    <property type="match status" value="1"/>
</dbReference>
<dbReference type="GO" id="GO:0030672">
    <property type="term" value="C:synaptic vesicle membrane"/>
    <property type="evidence" value="ECO:0007669"/>
    <property type="project" value="TreeGrafter"/>
</dbReference>
<dbReference type="InterPro" id="IPR002219">
    <property type="entry name" value="PKC_DAG/PE"/>
</dbReference>
<dbReference type="PROSITE" id="PS51259">
    <property type="entry name" value="MHD2"/>
    <property type="match status" value="1"/>
</dbReference>
<dbReference type="PROSITE" id="PS51258">
    <property type="entry name" value="MHD1"/>
    <property type="match status" value="1"/>
</dbReference>
<keyword evidence="4" id="KW-0862">Zinc</keyword>
<dbReference type="InterPro" id="IPR046349">
    <property type="entry name" value="C1-like_sf"/>
</dbReference>
<feature type="domain" description="MHD1" evidence="8">
    <location>
        <begin position="739"/>
        <end position="882"/>
    </location>
</feature>
<evidence type="ECO:0000259" key="7">
    <source>
        <dbReference type="PROSITE" id="PS50081"/>
    </source>
</evidence>
<dbReference type="GO" id="GO:0016082">
    <property type="term" value="P:synaptic vesicle priming"/>
    <property type="evidence" value="ECO:0007669"/>
    <property type="project" value="TreeGrafter"/>
</dbReference>
<keyword evidence="3" id="KW-0863">Zinc-finger</keyword>
<evidence type="ECO:0000313" key="11">
    <source>
        <dbReference type="Proteomes" id="UP001208570"/>
    </source>
</evidence>
<dbReference type="GO" id="GO:0005516">
    <property type="term" value="F:calmodulin binding"/>
    <property type="evidence" value="ECO:0007669"/>
    <property type="project" value="TreeGrafter"/>
</dbReference>
<dbReference type="GO" id="GO:0061789">
    <property type="term" value="P:dense core granule priming"/>
    <property type="evidence" value="ECO:0007669"/>
    <property type="project" value="TreeGrafter"/>
</dbReference>
<dbReference type="GO" id="GO:0099525">
    <property type="term" value="P:presynaptic dense core vesicle exocytosis"/>
    <property type="evidence" value="ECO:0007669"/>
    <property type="project" value="TreeGrafter"/>
</dbReference>
<protein>
    <submittedName>
        <fullName evidence="10">Uncharacterized protein</fullName>
    </submittedName>
</protein>
<dbReference type="InterPro" id="IPR027080">
    <property type="entry name" value="Unc-13"/>
</dbReference>
<dbReference type="GO" id="GO:0016081">
    <property type="term" value="P:synaptic vesicle docking"/>
    <property type="evidence" value="ECO:0007669"/>
    <property type="project" value="TreeGrafter"/>
</dbReference>
<feature type="domain" description="C2" evidence="6">
    <location>
        <begin position="1205"/>
        <end position="1332"/>
    </location>
</feature>
<evidence type="ECO:0000256" key="1">
    <source>
        <dbReference type="ARBA" id="ARBA00022723"/>
    </source>
</evidence>
<dbReference type="FunFam" id="1.10.357.50:FF:000001">
    <property type="entry name" value="Protein unc-13 homolog B"/>
    <property type="match status" value="1"/>
</dbReference>
<dbReference type="InterPro" id="IPR000008">
    <property type="entry name" value="C2_dom"/>
</dbReference>
<proteinExistence type="predicted"/>
<feature type="domain" description="MHD2" evidence="9">
    <location>
        <begin position="992"/>
        <end position="1185"/>
    </location>
</feature>
<feature type="domain" description="Phorbol-ester/DAG-type" evidence="7">
    <location>
        <begin position="149"/>
        <end position="199"/>
    </location>
</feature>
<evidence type="ECO:0000259" key="6">
    <source>
        <dbReference type="PROSITE" id="PS50004"/>
    </source>
</evidence>
<dbReference type="GO" id="GO:0098831">
    <property type="term" value="C:presynaptic active zone cytoplasmic component"/>
    <property type="evidence" value="ECO:0007669"/>
    <property type="project" value="TreeGrafter"/>
</dbReference>
<dbReference type="GO" id="GO:0019992">
    <property type="term" value="F:diacylglycerol binding"/>
    <property type="evidence" value="ECO:0007669"/>
    <property type="project" value="InterPro"/>
</dbReference>
<dbReference type="GO" id="GO:0035249">
    <property type="term" value="P:synaptic transmission, glutamatergic"/>
    <property type="evidence" value="ECO:0007669"/>
    <property type="project" value="TreeGrafter"/>
</dbReference>